<evidence type="ECO:0000313" key="1">
    <source>
        <dbReference type="EMBL" id="KAJ8059198.1"/>
    </source>
</evidence>
<evidence type="ECO:0000313" key="2">
    <source>
        <dbReference type="Proteomes" id="UP001152300"/>
    </source>
</evidence>
<dbReference type="Proteomes" id="UP001152300">
    <property type="component" value="Unassembled WGS sequence"/>
</dbReference>
<protein>
    <submittedName>
        <fullName evidence="1">Uncharacterized protein</fullName>
    </submittedName>
</protein>
<keyword evidence="2" id="KW-1185">Reference proteome</keyword>
<organism evidence="1 2">
    <name type="scientific">Sclerotinia nivalis</name>
    <dbReference type="NCBI Taxonomy" id="352851"/>
    <lineage>
        <taxon>Eukaryota</taxon>
        <taxon>Fungi</taxon>
        <taxon>Dikarya</taxon>
        <taxon>Ascomycota</taxon>
        <taxon>Pezizomycotina</taxon>
        <taxon>Leotiomycetes</taxon>
        <taxon>Helotiales</taxon>
        <taxon>Sclerotiniaceae</taxon>
        <taxon>Sclerotinia</taxon>
    </lineage>
</organism>
<accession>A0A9X0ABL1</accession>
<dbReference type="AlphaFoldDB" id="A0A9X0ABL1"/>
<dbReference type="EMBL" id="JAPEIS010000015">
    <property type="protein sequence ID" value="KAJ8059198.1"/>
    <property type="molecule type" value="Genomic_DNA"/>
</dbReference>
<comment type="caution">
    <text evidence="1">The sequence shown here is derived from an EMBL/GenBank/DDBJ whole genome shotgun (WGS) entry which is preliminary data.</text>
</comment>
<gene>
    <name evidence="1" type="ORF">OCU04_012169</name>
</gene>
<name>A0A9X0ABL1_9HELO</name>
<sequence length="70" mass="7644">MMKPKNQKQPVTLLASDTAIKPETDTAQLQLIVVLVSNGFLRGRVASDKINIQCNTCSVEGPGNCQTLWE</sequence>
<reference evidence="1" key="1">
    <citation type="submission" date="2022-11" db="EMBL/GenBank/DDBJ databases">
        <title>Genome Resource of Sclerotinia nivalis Strain SnTB1, a Plant Pathogen Isolated from American Ginseng.</title>
        <authorList>
            <person name="Fan S."/>
        </authorList>
    </citation>
    <scope>NUCLEOTIDE SEQUENCE</scope>
    <source>
        <strain evidence="1">SnTB1</strain>
    </source>
</reference>
<dbReference type="OrthoDB" id="10297000at2759"/>
<proteinExistence type="predicted"/>